<evidence type="ECO:0000313" key="3">
    <source>
        <dbReference type="Proteomes" id="UP000005496"/>
    </source>
</evidence>
<evidence type="ECO:0000313" key="2">
    <source>
        <dbReference type="EMBL" id="EFI35887.1"/>
    </source>
</evidence>
<dbReference type="InterPro" id="IPR016195">
    <property type="entry name" value="Pol/histidinol_Pase-like"/>
</dbReference>
<dbReference type="OrthoDB" id="5413868at2"/>
<accession>D6SMH6</accession>
<protein>
    <submittedName>
        <fullName evidence="2">Uncharacterized protein</fullName>
    </submittedName>
</protein>
<proteinExistence type="predicted"/>
<comment type="caution">
    <text evidence="2">The sequence shown here is derived from an EMBL/GenBank/DDBJ whole genome shotgun (WGS) entry which is preliminary data.</text>
</comment>
<organism evidence="2 3">
    <name type="scientific">Desulfonatronospira thiodismutans ASO3-1</name>
    <dbReference type="NCBI Taxonomy" id="555779"/>
    <lineage>
        <taxon>Bacteria</taxon>
        <taxon>Pseudomonadati</taxon>
        <taxon>Thermodesulfobacteriota</taxon>
        <taxon>Desulfovibrionia</taxon>
        <taxon>Desulfovibrionales</taxon>
        <taxon>Desulfonatronovibrionaceae</taxon>
        <taxon>Desulfonatronospira</taxon>
    </lineage>
</organism>
<dbReference type="Proteomes" id="UP000005496">
    <property type="component" value="Unassembled WGS sequence"/>
</dbReference>
<feature type="compositionally biased region" description="Basic and acidic residues" evidence="1">
    <location>
        <begin position="1"/>
        <end position="17"/>
    </location>
</feature>
<dbReference type="EMBL" id="ACJN02000001">
    <property type="protein sequence ID" value="EFI35887.1"/>
    <property type="molecule type" value="Genomic_DNA"/>
</dbReference>
<gene>
    <name evidence="2" type="ORF">Dthio_PD3326</name>
</gene>
<name>D6SMH6_9BACT</name>
<dbReference type="AlphaFoldDB" id="D6SMH6"/>
<keyword evidence="3" id="KW-1185">Reference proteome</keyword>
<sequence length="391" mass="46217">MKTDMEQTHYEGDELKQDPGTAVPDITEMDQRILSEIVCVQITPEEMHKIIMPVKQQPHQKTVLAVHWHPEYIPMELIKKRIENTFPNKEQELIIPTQHNELLTYDDQYHGAEIDCYSRGFQRKVQLLLHCRLEDPDRAGVLRSMLNHTYEYRSSQLFELLDTFMDPKWEDYLQLAAEGTGVGEEVVHFARVQTYKLYRLLQEHKNSISRDFLKNKLLRDFIDGQRHLYPDQFINRVQVFVKSVKKIVKANFSLEYFYRTSEVIEEARSLGCGIVVPHPEQFWPILLCDYDIDGYEVWNPQSREYTEFLVNVINRQNKSRSRSQRPLLVFMGDDAHMGEKIKDPTKIEAAKYYREIGVQPAWDDLTIKKSLIIGNFDRRKVMNEYKTRLDG</sequence>
<dbReference type="Gene3D" id="3.20.20.140">
    <property type="entry name" value="Metal-dependent hydrolases"/>
    <property type="match status" value="1"/>
</dbReference>
<dbReference type="eggNOG" id="COG0613">
    <property type="taxonomic scope" value="Bacteria"/>
</dbReference>
<evidence type="ECO:0000256" key="1">
    <source>
        <dbReference type="SAM" id="MobiDB-lite"/>
    </source>
</evidence>
<reference evidence="2" key="1">
    <citation type="submission" date="2010-05" db="EMBL/GenBank/DDBJ databases">
        <title>The draft genome of Desulfonatronospira thiodismutans ASO3-1.</title>
        <authorList>
            <consortium name="US DOE Joint Genome Institute (JGI-PGF)"/>
            <person name="Lucas S."/>
            <person name="Copeland A."/>
            <person name="Lapidus A."/>
            <person name="Cheng J.-F."/>
            <person name="Bruce D."/>
            <person name="Goodwin L."/>
            <person name="Pitluck S."/>
            <person name="Chertkov O."/>
            <person name="Brettin T."/>
            <person name="Detter J.C."/>
            <person name="Han C."/>
            <person name="Land M.L."/>
            <person name="Hauser L."/>
            <person name="Kyrpides N."/>
            <person name="Mikhailova N."/>
            <person name="Muyzer G."/>
            <person name="Woyke T."/>
        </authorList>
    </citation>
    <scope>NUCLEOTIDE SEQUENCE [LARGE SCALE GENOMIC DNA]</scope>
    <source>
        <strain evidence="2">ASO3-1</strain>
    </source>
</reference>
<dbReference type="SUPFAM" id="SSF89550">
    <property type="entry name" value="PHP domain-like"/>
    <property type="match status" value="1"/>
</dbReference>
<feature type="region of interest" description="Disordered" evidence="1">
    <location>
        <begin position="1"/>
        <end position="23"/>
    </location>
</feature>